<dbReference type="Gramene" id="rna-AYBTSS11_LOCUS18212">
    <property type="protein sequence ID" value="CAJ1960475.1"/>
    <property type="gene ID" value="gene-AYBTSS11_LOCUS18212"/>
</dbReference>
<name>A0AA86VZ35_9FABA</name>
<reference evidence="4" key="1">
    <citation type="submission" date="2023-10" db="EMBL/GenBank/DDBJ databases">
        <authorList>
            <person name="Domelevo Entfellner J.-B."/>
        </authorList>
    </citation>
    <scope>NUCLEOTIDE SEQUENCE</scope>
</reference>
<evidence type="ECO:0000313" key="5">
    <source>
        <dbReference type="Proteomes" id="UP001189624"/>
    </source>
</evidence>
<accession>A0AA86VZ35</accession>
<keyword evidence="2" id="KW-0560">Oxidoreductase</keyword>
<organism evidence="4 5">
    <name type="scientific">Sphenostylis stenocarpa</name>
    <dbReference type="NCBI Taxonomy" id="92480"/>
    <lineage>
        <taxon>Eukaryota</taxon>
        <taxon>Viridiplantae</taxon>
        <taxon>Streptophyta</taxon>
        <taxon>Embryophyta</taxon>
        <taxon>Tracheophyta</taxon>
        <taxon>Spermatophyta</taxon>
        <taxon>Magnoliopsida</taxon>
        <taxon>eudicotyledons</taxon>
        <taxon>Gunneridae</taxon>
        <taxon>Pentapetalae</taxon>
        <taxon>rosids</taxon>
        <taxon>fabids</taxon>
        <taxon>Fabales</taxon>
        <taxon>Fabaceae</taxon>
        <taxon>Papilionoideae</taxon>
        <taxon>50 kb inversion clade</taxon>
        <taxon>NPAAA clade</taxon>
        <taxon>indigoferoid/millettioid clade</taxon>
        <taxon>Phaseoleae</taxon>
        <taxon>Sphenostylis</taxon>
    </lineage>
</organism>
<keyword evidence="5" id="KW-1185">Reference proteome</keyword>
<feature type="signal peptide" evidence="3">
    <location>
        <begin position="1"/>
        <end position="18"/>
    </location>
</feature>
<dbReference type="EMBL" id="OY731403">
    <property type="protein sequence ID" value="CAJ1960475.1"/>
    <property type="molecule type" value="Genomic_DNA"/>
</dbReference>
<dbReference type="AlphaFoldDB" id="A0AA86VZ35"/>
<protein>
    <submittedName>
        <fullName evidence="4">Uncharacterized protein</fullName>
    </submittedName>
</protein>
<evidence type="ECO:0000256" key="2">
    <source>
        <dbReference type="ARBA" id="ARBA00023002"/>
    </source>
</evidence>
<dbReference type="PANTHER" id="PTHR10366">
    <property type="entry name" value="NAD DEPENDENT EPIMERASE/DEHYDRATASE"/>
    <property type="match status" value="1"/>
</dbReference>
<evidence type="ECO:0000256" key="3">
    <source>
        <dbReference type="SAM" id="SignalP"/>
    </source>
</evidence>
<gene>
    <name evidence="4" type="ORF">AYBTSS11_LOCUS18212</name>
</gene>
<evidence type="ECO:0000256" key="1">
    <source>
        <dbReference type="ARBA" id="ARBA00022857"/>
    </source>
</evidence>
<dbReference type="PANTHER" id="PTHR10366:SF627">
    <property type="entry name" value="CINNAMOYL-COA REDUCTASE-LIKE PROTEIN"/>
    <property type="match status" value="1"/>
</dbReference>
<keyword evidence="3" id="KW-0732">Signal</keyword>
<keyword evidence="1" id="KW-0521">NADP</keyword>
<dbReference type="GO" id="GO:0016616">
    <property type="term" value="F:oxidoreductase activity, acting on the CH-OH group of donors, NAD or NADP as acceptor"/>
    <property type="evidence" value="ECO:0007669"/>
    <property type="project" value="TreeGrafter"/>
</dbReference>
<proteinExistence type="predicted"/>
<evidence type="ECO:0000313" key="4">
    <source>
        <dbReference type="EMBL" id="CAJ1960475.1"/>
    </source>
</evidence>
<dbReference type="Gene3D" id="3.40.50.720">
    <property type="entry name" value="NAD(P)-binding Rossmann-like Domain"/>
    <property type="match status" value="1"/>
</dbReference>
<sequence length="96" mass="10552">MDSWVVLLLLQRGYTVHATLYYPIAKTLAEKAGWEFAKETGFDVGTALGPLLPPTINSSMGVLVGKRHRKIFLAHILALENKKASGRHLCGIYSSL</sequence>
<dbReference type="InterPro" id="IPR050425">
    <property type="entry name" value="NAD(P)_dehydrat-like"/>
</dbReference>
<dbReference type="Proteomes" id="UP001189624">
    <property type="component" value="Chromosome 6"/>
</dbReference>
<feature type="chain" id="PRO_5041709078" evidence="3">
    <location>
        <begin position="19"/>
        <end position="96"/>
    </location>
</feature>